<evidence type="ECO:0000313" key="8">
    <source>
        <dbReference type="EMBL" id="PZO14066.1"/>
    </source>
</evidence>
<evidence type="ECO:0000256" key="6">
    <source>
        <dbReference type="SAM" id="Phobius"/>
    </source>
</evidence>
<reference evidence="8 9" key="2">
    <citation type="submission" date="2018-06" db="EMBL/GenBank/DDBJ databases">
        <title>Metagenomic assembly of (sub)arctic Cyanobacteria and their associated microbiome from non-axenic cultures.</title>
        <authorList>
            <person name="Baurain D."/>
        </authorList>
    </citation>
    <scope>NUCLEOTIDE SEQUENCE [LARGE SCALE GENOMIC DNA]</scope>
    <source>
        <strain evidence="8">ULC129bin1</strain>
    </source>
</reference>
<feature type="transmembrane region" description="Helical" evidence="6">
    <location>
        <begin position="68"/>
        <end position="86"/>
    </location>
</feature>
<keyword evidence="4 6" id="KW-1133">Transmembrane helix</keyword>
<comment type="subcellular location">
    <subcellularLocation>
        <location evidence="1">Membrane</location>
        <topology evidence="1">Multi-pass membrane protein</topology>
    </subcellularLocation>
</comment>
<evidence type="ECO:0000259" key="7">
    <source>
        <dbReference type="Pfam" id="PF00892"/>
    </source>
</evidence>
<feature type="transmembrane region" description="Helical" evidence="6">
    <location>
        <begin position="259"/>
        <end position="278"/>
    </location>
</feature>
<sequence length="287" mass="30219">MLPTLKRPSPIGLLLCSILFVQFGSALAKSLFGELGPWGVVSLRVSFSALFFFVVWRLKWNAKIRENIGSIIAFGLILAAMNSAFYAAIDRIPLGIAITLEFTGPLGLAVLKSQRWLDLFWAMLAIAGISLLAPINGFTIDLLGMGLALLAGVFWAIYILLAAKVGARLSGIEGLAWALVVSTIILLPIGIATTGSALLNPKLLALGAGVALLSTAIPYSFEMTALRSLPIKVFSIMLSLEPMAGVIAGLLILQEKLSVRAIAACLLVSIAAAGAARFNPTPPPPTP</sequence>
<keyword evidence="5 6" id="KW-0472">Membrane</keyword>
<dbReference type="EMBL" id="QBMC01000114">
    <property type="protein sequence ID" value="PZO14066.1"/>
    <property type="molecule type" value="Genomic_DNA"/>
</dbReference>
<protein>
    <submittedName>
        <fullName evidence="8">EamA family transporter</fullName>
    </submittedName>
</protein>
<feature type="transmembrane region" description="Helical" evidence="6">
    <location>
        <begin position="118"/>
        <end position="136"/>
    </location>
</feature>
<organism evidence="8 9">
    <name type="scientific">Leptolyngbya foveolarum</name>
    <dbReference type="NCBI Taxonomy" id="47253"/>
    <lineage>
        <taxon>Bacteria</taxon>
        <taxon>Bacillati</taxon>
        <taxon>Cyanobacteriota</taxon>
        <taxon>Cyanophyceae</taxon>
        <taxon>Leptolyngbyales</taxon>
        <taxon>Leptolyngbyaceae</taxon>
        <taxon>Leptolyngbya group</taxon>
        <taxon>Leptolyngbya</taxon>
    </lineage>
</organism>
<gene>
    <name evidence="8" type="ORF">DCF25_15360</name>
</gene>
<feature type="transmembrane region" description="Helical" evidence="6">
    <location>
        <begin position="92"/>
        <end position="111"/>
    </location>
</feature>
<dbReference type="PANTHER" id="PTHR32322">
    <property type="entry name" value="INNER MEMBRANE TRANSPORTER"/>
    <property type="match status" value="1"/>
</dbReference>
<feature type="transmembrane region" description="Helical" evidence="6">
    <location>
        <begin position="233"/>
        <end position="253"/>
    </location>
</feature>
<dbReference type="InterPro" id="IPR037185">
    <property type="entry name" value="EmrE-like"/>
</dbReference>
<evidence type="ECO:0000256" key="3">
    <source>
        <dbReference type="ARBA" id="ARBA00022692"/>
    </source>
</evidence>
<evidence type="ECO:0000256" key="1">
    <source>
        <dbReference type="ARBA" id="ARBA00004141"/>
    </source>
</evidence>
<proteinExistence type="inferred from homology"/>
<feature type="domain" description="EamA" evidence="7">
    <location>
        <begin position="143"/>
        <end position="273"/>
    </location>
</feature>
<feature type="transmembrane region" description="Helical" evidence="6">
    <location>
        <begin position="142"/>
        <end position="163"/>
    </location>
</feature>
<evidence type="ECO:0000256" key="5">
    <source>
        <dbReference type="ARBA" id="ARBA00023136"/>
    </source>
</evidence>
<comment type="similarity">
    <text evidence="2">Belongs to the EamA transporter family.</text>
</comment>
<dbReference type="GO" id="GO:0016020">
    <property type="term" value="C:membrane"/>
    <property type="evidence" value="ECO:0007669"/>
    <property type="project" value="UniProtKB-SubCell"/>
</dbReference>
<evidence type="ECO:0000256" key="2">
    <source>
        <dbReference type="ARBA" id="ARBA00007362"/>
    </source>
</evidence>
<evidence type="ECO:0000313" key="9">
    <source>
        <dbReference type="Proteomes" id="UP000249354"/>
    </source>
</evidence>
<dbReference type="SUPFAM" id="SSF103481">
    <property type="entry name" value="Multidrug resistance efflux transporter EmrE"/>
    <property type="match status" value="2"/>
</dbReference>
<accession>A0A2W4TYH2</accession>
<keyword evidence="3 6" id="KW-0812">Transmembrane</keyword>
<dbReference type="Pfam" id="PF00892">
    <property type="entry name" value="EamA"/>
    <property type="match status" value="1"/>
</dbReference>
<feature type="transmembrane region" description="Helical" evidence="6">
    <location>
        <begin position="175"/>
        <end position="197"/>
    </location>
</feature>
<dbReference type="InterPro" id="IPR050638">
    <property type="entry name" value="AA-Vitamin_Transporters"/>
</dbReference>
<dbReference type="PANTHER" id="PTHR32322:SF2">
    <property type="entry name" value="EAMA DOMAIN-CONTAINING PROTEIN"/>
    <property type="match status" value="1"/>
</dbReference>
<comment type="caution">
    <text evidence="8">The sequence shown here is derived from an EMBL/GenBank/DDBJ whole genome shotgun (WGS) entry which is preliminary data.</text>
</comment>
<dbReference type="AlphaFoldDB" id="A0A2W4TYH2"/>
<evidence type="ECO:0000256" key="4">
    <source>
        <dbReference type="ARBA" id="ARBA00022989"/>
    </source>
</evidence>
<feature type="transmembrane region" description="Helical" evidence="6">
    <location>
        <begin position="38"/>
        <end position="56"/>
    </location>
</feature>
<name>A0A2W4TYH2_9CYAN</name>
<dbReference type="Proteomes" id="UP000249354">
    <property type="component" value="Unassembled WGS sequence"/>
</dbReference>
<reference evidence="9" key="1">
    <citation type="submission" date="2018-04" db="EMBL/GenBank/DDBJ databases">
        <authorList>
            <person name="Cornet L."/>
        </authorList>
    </citation>
    <scope>NUCLEOTIDE SEQUENCE [LARGE SCALE GENOMIC DNA]</scope>
</reference>
<dbReference type="InterPro" id="IPR000620">
    <property type="entry name" value="EamA_dom"/>
</dbReference>